<dbReference type="SUPFAM" id="SSF53335">
    <property type="entry name" value="S-adenosyl-L-methionine-dependent methyltransferases"/>
    <property type="match status" value="1"/>
</dbReference>
<evidence type="ECO:0000256" key="4">
    <source>
        <dbReference type="ARBA" id="ARBA00022691"/>
    </source>
</evidence>
<sequence>MPESRQSTAAGGFLLRLPGVYAPQDDTRLLLKALAAEGVRTGARLLDLGSGSGALALGAARLGAEVTAVDLARRAVLATRLNCQLARQRVRVRRGDLFAAVHGERYEVILCNPPYVPSRAPAPSPHRAALAWDAGSDGRAVLDRVCEAAPEALDRGGVLLMVHSALSRPQLSLARLRRAGLHAAVTDRQRVPLGPVLRSRRPWLEQQGMLPPAPPGEPTGLLKADTDRRAHDGTTGDDLGDTDSGTDADTYSGTGTDSDSDSGEARNGAIGDGERALTEELVVIRAQRS</sequence>
<evidence type="ECO:0000256" key="2">
    <source>
        <dbReference type="ARBA" id="ARBA00022603"/>
    </source>
</evidence>
<comment type="similarity">
    <text evidence="1">Belongs to the eukaryotic/archaeal PrmC-related family.</text>
</comment>
<organism evidence="7 8">
    <name type="scientific">Streptomyces albus (strain ATCC 21838 / DSM 41398 / FERM P-419 / JCM 4703 / NBRC 107858)</name>
    <dbReference type="NCBI Taxonomy" id="1081613"/>
    <lineage>
        <taxon>Bacteria</taxon>
        <taxon>Bacillati</taxon>
        <taxon>Actinomycetota</taxon>
        <taxon>Actinomycetes</taxon>
        <taxon>Kitasatosporales</taxon>
        <taxon>Streptomycetaceae</taxon>
        <taxon>Streptomyces</taxon>
    </lineage>
</organism>
<dbReference type="GO" id="GO:0008276">
    <property type="term" value="F:protein methyltransferase activity"/>
    <property type="evidence" value="ECO:0007669"/>
    <property type="project" value="TreeGrafter"/>
</dbReference>
<feature type="compositionally biased region" description="Low complexity" evidence="5">
    <location>
        <begin position="247"/>
        <end position="257"/>
    </location>
</feature>
<proteinExistence type="inferred from homology"/>
<keyword evidence="8" id="KW-1185">Reference proteome</keyword>
<evidence type="ECO:0000256" key="1">
    <source>
        <dbReference type="ARBA" id="ARBA00006149"/>
    </source>
</evidence>
<gene>
    <name evidence="7" type="ORF">SLNWT_6684</name>
</gene>
<dbReference type="GO" id="GO:0032259">
    <property type="term" value="P:methylation"/>
    <property type="evidence" value="ECO:0007669"/>
    <property type="project" value="UniProtKB-KW"/>
</dbReference>
<evidence type="ECO:0000313" key="7">
    <source>
        <dbReference type="EMBL" id="AJE87060.1"/>
    </source>
</evidence>
<keyword evidence="2 7" id="KW-0489">Methyltransferase</keyword>
<keyword evidence="3" id="KW-0808">Transferase</keyword>
<keyword evidence="4" id="KW-0949">S-adenosyl-L-methionine</keyword>
<dbReference type="EMBL" id="CP010519">
    <property type="protein sequence ID" value="AJE87060.1"/>
    <property type="molecule type" value="Genomic_DNA"/>
</dbReference>
<evidence type="ECO:0000313" key="8">
    <source>
        <dbReference type="Proteomes" id="UP000031523"/>
    </source>
</evidence>
<dbReference type="PANTHER" id="PTHR45875">
    <property type="entry name" value="METHYLTRANSFERASE N6AMT1"/>
    <property type="match status" value="1"/>
</dbReference>
<dbReference type="AlphaFoldDB" id="A0A0B5F631"/>
<feature type="compositionally biased region" description="Basic and acidic residues" evidence="5">
    <location>
        <begin position="224"/>
        <end position="234"/>
    </location>
</feature>
<dbReference type="Proteomes" id="UP000031523">
    <property type="component" value="Chromosome"/>
</dbReference>
<dbReference type="PROSITE" id="PS00092">
    <property type="entry name" value="N6_MTASE"/>
    <property type="match status" value="1"/>
</dbReference>
<dbReference type="GO" id="GO:0035657">
    <property type="term" value="C:eRF1 methyltransferase complex"/>
    <property type="evidence" value="ECO:0007669"/>
    <property type="project" value="TreeGrafter"/>
</dbReference>
<dbReference type="GO" id="GO:0008170">
    <property type="term" value="F:N-methyltransferase activity"/>
    <property type="evidence" value="ECO:0007669"/>
    <property type="project" value="UniProtKB-ARBA"/>
</dbReference>
<dbReference type="Gene3D" id="3.40.50.150">
    <property type="entry name" value="Vaccinia Virus protein VP39"/>
    <property type="match status" value="1"/>
</dbReference>
<dbReference type="Pfam" id="PF05175">
    <property type="entry name" value="MTS"/>
    <property type="match status" value="1"/>
</dbReference>
<dbReference type="KEGG" id="sals:SLNWT_6684"/>
<evidence type="ECO:0000256" key="5">
    <source>
        <dbReference type="SAM" id="MobiDB-lite"/>
    </source>
</evidence>
<dbReference type="PANTHER" id="PTHR45875:SF1">
    <property type="entry name" value="METHYLTRANSFERASE N6AMT1"/>
    <property type="match status" value="1"/>
</dbReference>
<dbReference type="GO" id="GO:0008757">
    <property type="term" value="F:S-adenosylmethionine-dependent methyltransferase activity"/>
    <property type="evidence" value="ECO:0007669"/>
    <property type="project" value="TreeGrafter"/>
</dbReference>
<dbReference type="NCBIfam" id="TIGR00537">
    <property type="entry name" value="hemK_rel_arch"/>
    <property type="match status" value="1"/>
</dbReference>
<dbReference type="InterPro" id="IPR004557">
    <property type="entry name" value="PrmC-related"/>
</dbReference>
<protein>
    <submittedName>
        <fullName evidence="7">Methylase</fullName>
    </submittedName>
</protein>
<evidence type="ECO:0000256" key="3">
    <source>
        <dbReference type="ARBA" id="ARBA00022679"/>
    </source>
</evidence>
<feature type="domain" description="Methyltransferase small" evidence="6">
    <location>
        <begin position="17"/>
        <end position="116"/>
    </location>
</feature>
<dbReference type="GO" id="GO:0003676">
    <property type="term" value="F:nucleic acid binding"/>
    <property type="evidence" value="ECO:0007669"/>
    <property type="project" value="InterPro"/>
</dbReference>
<evidence type="ECO:0000259" key="6">
    <source>
        <dbReference type="Pfam" id="PF05175"/>
    </source>
</evidence>
<reference evidence="7 8" key="1">
    <citation type="submission" date="2015-01" db="EMBL/GenBank/DDBJ databases">
        <title>Enhanced salinomycin production by adjusting the supply of polyketide extender units in Streptomyce albus DSM 41398.</title>
        <authorList>
            <person name="Lu C."/>
        </authorList>
    </citation>
    <scope>NUCLEOTIDE SEQUENCE [LARGE SCALE GENOMIC DNA]</scope>
    <source>
        <strain evidence="8">ATCC 21838 / DSM 41398 / FERM P-419 / JCM 4703 / NBRC 107858</strain>
    </source>
</reference>
<dbReference type="InterPro" id="IPR029063">
    <property type="entry name" value="SAM-dependent_MTases_sf"/>
</dbReference>
<accession>A0A0B5F631</accession>
<dbReference type="InterPro" id="IPR007848">
    <property type="entry name" value="Small_mtfrase_dom"/>
</dbReference>
<dbReference type="CDD" id="cd02440">
    <property type="entry name" value="AdoMet_MTases"/>
    <property type="match status" value="1"/>
</dbReference>
<feature type="region of interest" description="Disordered" evidence="5">
    <location>
        <begin position="205"/>
        <end position="276"/>
    </location>
</feature>
<dbReference type="InterPro" id="IPR052190">
    <property type="entry name" value="Euk-Arch_PrmC-MTase"/>
</dbReference>
<dbReference type="InterPro" id="IPR002052">
    <property type="entry name" value="DNA_methylase_N6_adenine_CS"/>
</dbReference>
<name>A0A0B5F631_STRA4</name>